<evidence type="ECO:0000313" key="2">
    <source>
        <dbReference type="Proteomes" id="UP000077202"/>
    </source>
</evidence>
<sequence>MHRSHCDAITRLLGPVEDEGRESRSSRRDKGKAILIEDVPLRQRDVLVGSTWIEKPRDRAAEVLPLLQYLDRKREKYVEGSSNETYVEIVRNRTQIKVELAAEVAAKERSSQPTEAKYQALQRKLFEEVEKRRKADKSVTVFAAAEEKKQEYQFELAVRTKKPTEYEAAQIANLELIKRLEAQCGKLRTQWPQAEEQLCEVEVKFTEAEGKNRQ</sequence>
<name>A0A176WLQ1_MARPO</name>
<dbReference type="EMBL" id="LVLJ01000455">
    <property type="protein sequence ID" value="OAE34088.1"/>
    <property type="molecule type" value="Genomic_DNA"/>
</dbReference>
<proteinExistence type="predicted"/>
<evidence type="ECO:0000313" key="1">
    <source>
        <dbReference type="EMBL" id="OAE34088.1"/>
    </source>
</evidence>
<dbReference type="Proteomes" id="UP000077202">
    <property type="component" value="Unassembled WGS sequence"/>
</dbReference>
<comment type="caution">
    <text evidence="1">The sequence shown here is derived from an EMBL/GenBank/DDBJ whole genome shotgun (WGS) entry which is preliminary data.</text>
</comment>
<organism evidence="1 2">
    <name type="scientific">Marchantia polymorpha subsp. ruderalis</name>
    <dbReference type="NCBI Taxonomy" id="1480154"/>
    <lineage>
        <taxon>Eukaryota</taxon>
        <taxon>Viridiplantae</taxon>
        <taxon>Streptophyta</taxon>
        <taxon>Embryophyta</taxon>
        <taxon>Marchantiophyta</taxon>
        <taxon>Marchantiopsida</taxon>
        <taxon>Marchantiidae</taxon>
        <taxon>Marchantiales</taxon>
        <taxon>Marchantiaceae</taxon>
        <taxon>Marchantia</taxon>
    </lineage>
</organism>
<dbReference type="AlphaFoldDB" id="A0A176WLQ1"/>
<protein>
    <submittedName>
        <fullName evidence="1">Uncharacterized protein</fullName>
    </submittedName>
</protein>
<accession>A0A176WLQ1</accession>
<keyword evidence="2" id="KW-1185">Reference proteome</keyword>
<gene>
    <name evidence="1" type="ORF">AXG93_2891s1120</name>
</gene>
<reference evidence="1" key="1">
    <citation type="submission" date="2016-03" db="EMBL/GenBank/DDBJ databases">
        <title>Mechanisms controlling the formation of the plant cell surface in tip-growing cells are functionally conserved among land plants.</title>
        <authorList>
            <person name="Honkanen S."/>
            <person name="Jones V.A."/>
            <person name="Morieri G."/>
            <person name="Champion C."/>
            <person name="Hetherington A.J."/>
            <person name="Kelly S."/>
            <person name="Saint-Marcoux D."/>
            <person name="Proust H."/>
            <person name="Prescott H."/>
            <person name="Dolan L."/>
        </authorList>
    </citation>
    <scope>NUCLEOTIDE SEQUENCE [LARGE SCALE GENOMIC DNA]</scope>
    <source>
        <tissue evidence="1">Whole gametophyte</tissue>
    </source>
</reference>